<evidence type="ECO:0000259" key="5">
    <source>
        <dbReference type="Pfam" id="PF17777"/>
    </source>
</evidence>
<dbReference type="AlphaFoldDB" id="T1C961"/>
<dbReference type="Pfam" id="PF17777">
    <property type="entry name" value="RL10P_insert"/>
    <property type="match status" value="1"/>
</dbReference>
<evidence type="ECO:0000256" key="4">
    <source>
        <dbReference type="SAM" id="MobiDB-lite"/>
    </source>
</evidence>
<comment type="caution">
    <text evidence="6">The sequence shown here is derived from an EMBL/GenBank/DDBJ whole genome shotgun (WGS) entry which is preliminary data.</text>
</comment>
<dbReference type="InterPro" id="IPR050323">
    <property type="entry name" value="Ribosomal_protein_uL10"/>
</dbReference>
<dbReference type="GO" id="GO:0022625">
    <property type="term" value="C:cytosolic large ribosomal subunit"/>
    <property type="evidence" value="ECO:0007669"/>
    <property type="project" value="TreeGrafter"/>
</dbReference>
<dbReference type="Gene3D" id="6.10.140.760">
    <property type="match status" value="1"/>
</dbReference>
<sequence length="311" mass="34278">MTEPAKWKIELVNNVKNEIEDSPVTAIVNIKGIRNKQLQQIRRSLKGKAKLRVMRGTLVRKALDGVTKENLSSLKEFLSGQIALITTDMQPQNLYSSLEGSKQKAAARGGELALEDIVVGAKETSFPPGPMISEFQKVGLQTAIEKGKIAIKKEVIFVKKGEKISRDKAKILEKLEIYPITVGLDIISAYYDGLIFNRDVLSITPEFVTSEIALAFSKAKVLASSVMFITKEIVPELVVKGRIQAESIAVATKFVDENEMQSFLSRMVGKSSSDKSHKHHTKGAEEKEGKSEVEEEKQPEDANEGFGALFG</sequence>
<proteinExistence type="inferred from homology"/>
<gene>
    <name evidence="6" type="ORF">B1A_02889</name>
</gene>
<dbReference type="Pfam" id="PF00466">
    <property type="entry name" value="Ribosomal_L10"/>
    <property type="match status" value="1"/>
</dbReference>
<dbReference type="Gene3D" id="3.30.70.1730">
    <property type="match status" value="1"/>
</dbReference>
<organism evidence="6">
    <name type="scientific">mine drainage metagenome</name>
    <dbReference type="NCBI Taxonomy" id="410659"/>
    <lineage>
        <taxon>unclassified sequences</taxon>
        <taxon>metagenomes</taxon>
        <taxon>ecological metagenomes</taxon>
    </lineage>
</organism>
<evidence type="ECO:0000256" key="1">
    <source>
        <dbReference type="ARBA" id="ARBA00008889"/>
    </source>
</evidence>
<dbReference type="InterPro" id="IPR001790">
    <property type="entry name" value="Ribosomal_uL10"/>
</dbReference>
<keyword evidence="2 6" id="KW-0689">Ribosomal protein</keyword>
<feature type="region of interest" description="Disordered" evidence="4">
    <location>
        <begin position="266"/>
        <end position="311"/>
    </location>
</feature>
<dbReference type="InterPro" id="IPR043141">
    <property type="entry name" value="Ribosomal_uL10-like_sf"/>
</dbReference>
<dbReference type="InterPro" id="IPR040637">
    <property type="entry name" value="Ribosomal_uL10-like_insert"/>
</dbReference>
<evidence type="ECO:0000256" key="3">
    <source>
        <dbReference type="ARBA" id="ARBA00023274"/>
    </source>
</evidence>
<dbReference type="PANTHER" id="PTHR45699:SF3">
    <property type="entry name" value="LARGE RIBOSOMAL SUBUNIT PROTEIN UL10"/>
    <property type="match status" value="1"/>
</dbReference>
<accession>T1C961</accession>
<dbReference type="GO" id="GO:0070180">
    <property type="term" value="F:large ribosomal subunit rRNA binding"/>
    <property type="evidence" value="ECO:0007669"/>
    <property type="project" value="TreeGrafter"/>
</dbReference>
<evidence type="ECO:0000256" key="2">
    <source>
        <dbReference type="ARBA" id="ARBA00022980"/>
    </source>
</evidence>
<name>T1C961_9ZZZZ</name>
<protein>
    <submittedName>
        <fullName evidence="6">Acidic ribosomal protein P0</fullName>
    </submittedName>
</protein>
<dbReference type="PANTHER" id="PTHR45699">
    <property type="entry name" value="60S ACIDIC RIBOSOMAL PROTEIN P0"/>
    <property type="match status" value="1"/>
</dbReference>
<dbReference type="SUPFAM" id="SSF160369">
    <property type="entry name" value="Ribosomal protein L10-like"/>
    <property type="match status" value="1"/>
</dbReference>
<keyword evidence="3" id="KW-0687">Ribonucleoprotein</keyword>
<dbReference type="InterPro" id="IPR043164">
    <property type="entry name" value="Ribosomal_uL10-like_insert_sf"/>
</dbReference>
<feature type="compositionally biased region" description="Acidic residues" evidence="4">
    <location>
        <begin position="293"/>
        <end position="303"/>
    </location>
</feature>
<dbReference type="GO" id="GO:0000027">
    <property type="term" value="P:ribosomal large subunit assembly"/>
    <property type="evidence" value="ECO:0007669"/>
    <property type="project" value="TreeGrafter"/>
</dbReference>
<dbReference type="Gene3D" id="3.90.105.20">
    <property type="match status" value="1"/>
</dbReference>
<reference evidence="6" key="1">
    <citation type="submission" date="2013-08" db="EMBL/GenBank/DDBJ databases">
        <authorList>
            <person name="Mendez C."/>
            <person name="Richter M."/>
            <person name="Ferrer M."/>
            <person name="Sanchez J."/>
        </authorList>
    </citation>
    <scope>NUCLEOTIDE SEQUENCE</scope>
</reference>
<dbReference type="GO" id="GO:0003735">
    <property type="term" value="F:structural constituent of ribosome"/>
    <property type="evidence" value="ECO:0007669"/>
    <property type="project" value="TreeGrafter"/>
</dbReference>
<reference evidence="6" key="2">
    <citation type="journal article" date="2014" name="ISME J.">
        <title>Microbial stratification in low pH oxic and suboxic macroscopic growths along an acid mine drainage.</title>
        <authorList>
            <person name="Mendez-Garcia C."/>
            <person name="Mesa V."/>
            <person name="Sprenger R.R."/>
            <person name="Richter M."/>
            <person name="Diez M.S."/>
            <person name="Solano J."/>
            <person name="Bargiela R."/>
            <person name="Golyshina O.V."/>
            <person name="Manteca A."/>
            <person name="Ramos J.L."/>
            <person name="Gallego J.R."/>
            <person name="Llorente I."/>
            <person name="Martins Dos Santos V.A."/>
            <person name="Jensen O.N."/>
            <person name="Pelaez A.I."/>
            <person name="Sanchez J."/>
            <person name="Ferrer M."/>
        </authorList>
    </citation>
    <scope>NUCLEOTIDE SEQUENCE</scope>
</reference>
<comment type="similarity">
    <text evidence="1">Belongs to the universal ribosomal protein uL10 family.</text>
</comment>
<feature type="compositionally biased region" description="Basic and acidic residues" evidence="4">
    <location>
        <begin position="282"/>
        <end position="292"/>
    </location>
</feature>
<dbReference type="GO" id="GO:0002181">
    <property type="term" value="P:cytoplasmic translation"/>
    <property type="evidence" value="ECO:0007669"/>
    <property type="project" value="TreeGrafter"/>
</dbReference>
<dbReference type="EMBL" id="AUZX01002127">
    <property type="protein sequence ID" value="EQD77583.1"/>
    <property type="molecule type" value="Genomic_DNA"/>
</dbReference>
<evidence type="ECO:0000313" key="6">
    <source>
        <dbReference type="EMBL" id="EQD77583.1"/>
    </source>
</evidence>
<feature type="domain" description="Large ribosomal subunit protein uL10-like insertion" evidence="5">
    <location>
        <begin position="107"/>
        <end position="177"/>
    </location>
</feature>